<feature type="domain" description="DUF6597" evidence="1">
    <location>
        <begin position="6"/>
        <end position="112"/>
    </location>
</feature>
<evidence type="ECO:0000313" key="2">
    <source>
        <dbReference type="EMBL" id="SMB99615.1"/>
    </source>
</evidence>
<dbReference type="AlphaFoldDB" id="A0A1W1W1W6"/>
<keyword evidence="3" id="KW-1185">Reference proteome</keyword>
<reference evidence="2 3" key="1">
    <citation type="submission" date="2017-04" db="EMBL/GenBank/DDBJ databases">
        <authorList>
            <person name="Afonso C.L."/>
            <person name="Miller P.J."/>
            <person name="Scott M.A."/>
            <person name="Spackman E."/>
            <person name="Goraichik I."/>
            <person name="Dimitrov K.M."/>
            <person name="Suarez D.L."/>
            <person name="Swayne D.E."/>
        </authorList>
    </citation>
    <scope>NUCLEOTIDE SEQUENCE [LARGE SCALE GENOMIC DNA]</scope>
    <source>
        <strain evidence="2 3">DSM 11622</strain>
    </source>
</reference>
<dbReference type="Proteomes" id="UP000192266">
    <property type="component" value="Unassembled WGS sequence"/>
</dbReference>
<accession>A0A1W1W1W6</accession>
<gene>
    <name evidence="2" type="ORF">SAMN00120144_3701</name>
</gene>
<protein>
    <recommendedName>
        <fullName evidence="1">DUF6597 domain-containing protein</fullName>
    </recommendedName>
</protein>
<dbReference type="Pfam" id="PF20240">
    <property type="entry name" value="DUF6597"/>
    <property type="match status" value="1"/>
</dbReference>
<dbReference type="RefSeq" id="WP_143435017.1">
    <property type="nucleotide sequence ID" value="NZ_FWWW01000092.1"/>
</dbReference>
<name>A0A1W1W1W6_9BACT</name>
<dbReference type="STRING" id="645990.SAMN00120144_3701"/>
<evidence type="ECO:0000313" key="3">
    <source>
        <dbReference type="Proteomes" id="UP000192266"/>
    </source>
</evidence>
<dbReference type="InterPro" id="IPR046532">
    <property type="entry name" value="DUF6597"/>
</dbReference>
<dbReference type="EMBL" id="FWWW01000092">
    <property type="protein sequence ID" value="SMB99615.1"/>
    <property type="molecule type" value="Genomic_DNA"/>
</dbReference>
<dbReference type="OrthoDB" id="635259at2"/>
<evidence type="ECO:0000259" key="1">
    <source>
        <dbReference type="Pfam" id="PF20240"/>
    </source>
</evidence>
<organism evidence="2 3">
    <name type="scientific">Hymenobacter roseosalivarius DSM 11622</name>
    <dbReference type="NCBI Taxonomy" id="645990"/>
    <lineage>
        <taxon>Bacteria</taxon>
        <taxon>Pseudomonadati</taxon>
        <taxon>Bacteroidota</taxon>
        <taxon>Cytophagia</taxon>
        <taxon>Cytophagales</taxon>
        <taxon>Hymenobacteraceae</taxon>
        <taxon>Hymenobacter</taxon>
    </lineage>
</organism>
<proteinExistence type="predicted"/>
<sequence length="214" mass="24526">MIYQYIAPSPALREFVRDYLVAHFVFDKKQDIPVKSYSPKPEQTITFLPKGNLTVSNTLTGETRVAPVISTCGKQTSRYNFYLSSEYLMLRVHFHPGALFRLLRVPLSEFTDCWFDAASVIGNETKEVNERLAHCLGYAQMIAVVEDFLLNQIKKVKADTHPLDKVASCLFANPSRFSLNWLAKQSCLCPRQFDRKFTERMGAGPKLYSRVVRF</sequence>